<dbReference type="GO" id="GO:0006357">
    <property type="term" value="P:regulation of transcription by RNA polymerase II"/>
    <property type="evidence" value="ECO:0007669"/>
    <property type="project" value="TreeGrafter"/>
</dbReference>
<feature type="compositionally biased region" description="Polar residues" evidence="2">
    <location>
        <begin position="1005"/>
        <end position="1014"/>
    </location>
</feature>
<feature type="compositionally biased region" description="Polar residues" evidence="2">
    <location>
        <begin position="555"/>
        <end position="566"/>
    </location>
</feature>
<dbReference type="AlphaFoldDB" id="A0AAV9XF58"/>
<proteinExistence type="predicted"/>
<keyword evidence="5" id="KW-1185">Reference proteome</keyword>
<feature type="compositionally biased region" description="Basic and acidic residues" evidence="2">
    <location>
        <begin position="703"/>
        <end position="713"/>
    </location>
</feature>
<dbReference type="InterPro" id="IPR013087">
    <property type="entry name" value="Znf_C2H2_type"/>
</dbReference>
<sequence>MLQLDSRPHNSWTPSTPYHAERGLSEFSLSTLQNGTVFSRLPTRNSQSSSSMNDDAGAYDVRTSSFSSSSPALRIGGVAGQRTSAIEDPLDSSPFVQNHQNNHIETTDDGTKGKSGPGALANSGRRLETAAESVAEGLRTELNISRTKTSPPLPSLEEEEADERKEERKRAEEEGQRLELIAKAPQPTVRKADSLSIGMIDNKLVSLIDSSVTRPLKPTLNLPPIRLASVPNDRASSSSPSPSSSSCPSPSLLPRTSEPHPPSLRGRASYPPSLSPSPAPATPATDNTRIFPTTASNNAKRCPSLSPPLPSSSSSSPHSSSSPSPSPSRPSLPASLPSISSSPHLKAAVAAPSSFPSLLPDSNVIPAGSTLAVPPLSSDRIGLDNTRTAFDSRRLAPLADPSLTAGLDDARTSRKRTIDEYQGGSPTISSNPFLHSSYPNSISNISALPPNSAVSLITQTSLPPSQSPSSSQQGRSVPLNLHQGDLPNRTKLDTSVESAIVLAHRAVTAIKNQSLPRPRSVGPTFTIGKPGSHPFGVTRKAHDGVVEFEDESDNESNTTSSPTQKSRMMPWDRQKVRRDESPVLSELPTDLEPIAGPKRLPPSSPKRQPRQPGIRSLFNSLGNGNPIAREISDGETAEDVRHEPIEPSETNDPKTKQSNEAPNKQNVNGSSSNQPLATANTVSHTISPISRSNEGGSGDGGEDPNKRSRKLSEHEEDNGVEVEDSGRAKRRKLDEPEGEGQPEPQFAGPSDQDVAARSLFGLSKGPSPPPVPSGPPTVESVPSTAPTMDSAPAYSETVGTPATICDTRSEHHKSPIENTPSNVLPPISVGISPGRSSMSPRTSSQHTTLPGVNSLFTVASAAEKHSMEHQPIQPSHAASGGKFVKAIPLQNLKIPASTQNTASNPRNYVDDYSRAIPFNDPAQQYRTMTPQSRQSPTVSPTENRNAPIPPAPPSFAGKGATSPLSQFTQIPASYYPPRNLGRPEHHATLPPLQTDWAGSLPPSEPSSARTPTSKTSKRGRNGTPKHGSIDSSQSSPSVAGGFKCTKEGCTAAPFSTQYLLNSHANVHSEERPHFCPVPGCSRGEGGRGFKRKNEMIRHGLVHQSPGYVCPFCPDKEHRYPRPDNLQRHVKAHHKDKSGDDPLLREVLAVRPEGGQRGRRRRLGPST</sequence>
<feature type="region of interest" description="Disordered" evidence="2">
    <location>
        <begin position="214"/>
        <end position="339"/>
    </location>
</feature>
<evidence type="ECO:0000313" key="5">
    <source>
        <dbReference type="Proteomes" id="UP001365542"/>
    </source>
</evidence>
<feature type="region of interest" description="Disordered" evidence="2">
    <location>
        <begin position="921"/>
        <end position="1040"/>
    </location>
</feature>
<keyword evidence="1" id="KW-0862">Zinc</keyword>
<dbReference type="EMBL" id="JAVHJO010000005">
    <property type="protein sequence ID" value="KAK6540538.1"/>
    <property type="molecule type" value="Genomic_DNA"/>
</dbReference>
<dbReference type="GO" id="GO:0005634">
    <property type="term" value="C:nucleus"/>
    <property type="evidence" value="ECO:0007669"/>
    <property type="project" value="TreeGrafter"/>
</dbReference>
<gene>
    <name evidence="4" type="ORF">TWF694_009329</name>
</gene>
<dbReference type="Proteomes" id="UP001365542">
    <property type="component" value="Unassembled WGS sequence"/>
</dbReference>
<keyword evidence="1" id="KW-0479">Metal-binding</keyword>
<feature type="compositionally biased region" description="Polar residues" evidence="2">
    <location>
        <begin position="962"/>
        <end position="971"/>
    </location>
</feature>
<dbReference type="InterPro" id="IPR051061">
    <property type="entry name" value="Zinc_finger_trans_reg"/>
</dbReference>
<keyword evidence="1" id="KW-0863">Zinc-finger</keyword>
<feature type="compositionally biased region" description="Low complexity" evidence="2">
    <location>
        <begin position="311"/>
        <end position="323"/>
    </location>
</feature>
<dbReference type="SUPFAM" id="SSF57667">
    <property type="entry name" value="beta-beta-alpha zinc fingers"/>
    <property type="match status" value="1"/>
</dbReference>
<feature type="compositionally biased region" description="Polar residues" evidence="2">
    <location>
        <begin position="921"/>
        <end position="944"/>
    </location>
</feature>
<dbReference type="InterPro" id="IPR036236">
    <property type="entry name" value="Znf_C2H2_sf"/>
</dbReference>
<feature type="region of interest" description="Disordered" evidence="2">
    <location>
        <begin position="139"/>
        <end position="177"/>
    </location>
</feature>
<feature type="region of interest" description="Disordered" evidence="2">
    <location>
        <begin position="513"/>
        <end position="851"/>
    </location>
</feature>
<feature type="compositionally biased region" description="Polar residues" evidence="2">
    <location>
        <begin position="285"/>
        <end position="299"/>
    </location>
</feature>
<dbReference type="SMART" id="SM00355">
    <property type="entry name" value="ZnF_C2H2"/>
    <property type="match status" value="3"/>
</dbReference>
<dbReference type="GO" id="GO:0008270">
    <property type="term" value="F:zinc ion binding"/>
    <property type="evidence" value="ECO:0007669"/>
    <property type="project" value="UniProtKB-KW"/>
</dbReference>
<feature type="compositionally biased region" description="Polar residues" evidence="2">
    <location>
        <begin position="896"/>
        <end position="906"/>
    </location>
</feature>
<feature type="compositionally biased region" description="Basic and acidic residues" evidence="2">
    <location>
        <begin position="162"/>
        <end position="177"/>
    </location>
</feature>
<protein>
    <recommendedName>
        <fullName evidence="3">C2H2-type domain-containing protein</fullName>
    </recommendedName>
</protein>
<feature type="region of interest" description="Disordered" evidence="2">
    <location>
        <begin position="85"/>
        <end position="126"/>
    </location>
</feature>
<comment type="caution">
    <text evidence="4">The sequence shown here is derived from an EMBL/GenBank/DDBJ whole genome shotgun (WGS) entry which is preliminary data.</text>
</comment>
<feature type="compositionally biased region" description="Basic residues" evidence="2">
    <location>
        <begin position="1156"/>
        <end position="1166"/>
    </location>
</feature>
<dbReference type="Gene3D" id="3.30.160.60">
    <property type="entry name" value="Classic Zinc Finger"/>
    <property type="match status" value="1"/>
</dbReference>
<evidence type="ECO:0000313" key="4">
    <source>
        <dbReference type="EMBL" id="KAK6540538.1"/>
    </source>
</evidence>
<feature type="region of interest" description="Disordered" evidence="2">
    <location>
        <begin position="458"/>
        <end position="489"/>
    </location>
</feature>
<feature type="compositionally biased region" description="Polar residues" evidence="2">
    <location>
        <begin position="94"/>
        <end position="104"/>
    </location>
</feature>
<feature type="compositionally biased region" description="Pro residues" evidence="2">
    <location>
        <begin position="766"/>
        <end position="775"/>
    </location>
</feature>
<dbReference type="PANTHER" id="PTHR46179:SF19">
    <property type="entry name" value="C2H2 FINGER DOMAIN TRANSCRIPTION FACTOR (EUROFUNG)-RELATED"/>
    <property type="match status" value="1"/>
</dbReference>
<organism evidence="4 5">
    <name type="scientific">Orbilia ellipsospora</name>
    <dbReference type="NCBI Taxonomy" id="2528407"/>
    <lineage>
        <taxon>Eukaryota</taxon>
        <taxon>Fungi</taxon>
        <taxon>Dikarya</taxon>
        <taxon>Ascomycota</taxon>
        <taxon>Pezizomycotina</taxon>
        <taxon>Orbiliomycetes</taxon>
        <taxon>Orbiliales</taxon>
        <taxon>Orbiliaceae</taxon>
        <taxon>Orbilia</taxon>
    </lineage>
</organism>
<feature type="region of interest" description="Disordered" evidence="2">
    <location>
        <begin position="895"/>
        <end position="914"/>
    </location>
</feature>
<feature type="compositionally biased region" description="Basic and acidic residues" evidence="2">
    <location>
        <begin position="724"/>
        <end position="735"/>
    </location>
</feature>
<reference evidence="4 5" key="1">
    <citation type="submission" date="2019-10" db="EMBL/GenBank/DDBJ databases">
        <authorList>
            <person name="Palmer J.M."/>
        </authorList>
    </citation>
    <scope>NUCLEOTIDE SEQUENCE [LARGE SCALE GENOMIC DNA]</scope>
    <source>
        <strain evidence="4 5">TWF694</strain>
    </source>
</reference>
<feature type="compositionally biased region" description="Low complexity" evidence="2">
    <location>
        <begin position="463"/>
        <end position="473"/>
    </location>
</feature>
<evidence type="ECO:0000256" key="2">
    <source>
        <dbReference type="SAM" id="MobiDB-lite"/>
    </source>
</evidence>
<dbReference type="PROSITE" id="PS50157">
    <property type="entry name" value="ZINC_FINGER_C2H2_2"/>
    <property type="match status" value="1"/>
</dbReference>
<name>A0AAV9XF58_9PEZI</name>
<feature type="compositionally biased region" description="Polar residues" evidence="2">
    <location>
        <begin position="834"/>
        <end position="851"/>
    </location>
</feature>
<feature type="compositionally biased region" description="Low complexity" evidence="2">
    <location>
        <begin position="236"/>
        <end position="250"/>
    </location>
</feature>
<evidence type="ECO:0000256" key="1">
    <source>
        <dbReference type="PROSITE-ProRule" id="PRU00042"/>
    </source>
</evidence>
<feature type="compositionally biased region" description="Acidic residues" evidence="2">
    <location>
        <begin position="714"/>
        <end position="723"/>
    </location>
</feature>
<feature type="domain" description="C2H2-type" evidence="3">
    <location>
        <begin position="1042"/>
        <end position="1072"/>
    </location>
</feature>
<feature type="compositionally biased region" description="Basic and acidic residues" evidence="2">
    <location>
        <begin position="570"/>
        <end position="581"/>
    </location>
</feature>
<evidence type="ECO:0000259" key="3">
    <source>
        <dbReference type="PROSITE" id="PS50157"/>
    </source>
</evidence>
<feature type="compositionally biased region" description="Polar residues" evidence="2">
    <location>
        <begin position="658"/>
        <end position="691"/>
    </location>
</feature>
<dbReference type="PANTHER" id="PTHR46179">
    <property type="entry name" value="ZINC FINGER PROTEIN"/>
    <property type="match status" value="1"/>
</dbReference>
<accession>A0AAV9XF58</accession>
<feature type="region of interest" description="Disordered" evidence="2">
    <location>
        <begin position="1119"/>
        <end position="1166"/>
    </location>
</feature>
<feature type="compositionally biased region" description="Basic and acidic residues" evidence="2">
    <location>
        <begin position="638"/>
        <end position="657"/>
    </location>
</feature>